<sequence length="175" mass="19191">MATSLLSISTKSSEALDATVKGLQLIDKSLQTQIRRATSKMGTPEWQAEVAEHLAGNDLQSAVLGSSNKVQASNQNVMLSSGASTRRMRGGATPADLAHSEEFGSNRNRVTAYRRRSRKGRTAEVLRHTTHQLMPPSRSGWTVFQAARVIIPRIAQLWVQTTMRTIYEAVEGKVS</sequence>
<dbReference type="AlphaFoldDB" id="A0A5B8M1V8"/>
<dbReference type="OrthoDB" id="4979053at2"/>
<keyword evidence="2" id="KW-1185">Reference proteome</keyword>
<evidence type="ECO:0000313" key="2">
    <source>
        <dbReference type="Proteomes" id="UP000320216"/>
    </source>
</evidence>
<organism evidence="1 2">
    <name type="scientific">Humibacter ginsenosidimutans</name>
    <dbReference type="NCBI Taxonomy" id="2599293"/>
    <lineage>
        <taxon>Bacteria</taxon>
        <taxon>Bacillati</taxon>
        <taxon>Actinomycetota</taxon>
        <taxon>Actinomycetes</taxon>
        <taxon>Micrococcales</taxon>
        <taxon>Microbacteriaceae</taxon>
        <taxon>Humibacter</taxon>
    </lineage>
</organism>
<name>A0A5B8M1V8_9MICO</name>
<evidence type="ECO:0008006" key="3">
    <source>
        <dbReference type="Google" id="ProtNLM"/>
    </source>
</evidence>
<dbReference type="Proteomes" id="UP000320216">
    <property type="component" value="Chromosome"/>
</dbReference>
<dbReference type="KEGG" id="huw:FPZ11_05225"/>
<accession>A0A5B8M1V8</accession>
<dbReference type="EMBL" id="CP042305">
    <property type="protein sequence ID" value="QDZ14246.1"/>
    <property type="molecule type" value="Genomic_DNA"/>
</dbReference>
<protein>
    <recommendedName>
        <fullName evidence="3">HK97 gp10 family phage protein</fullName>
    </recommendedName>
</protein>
<reference evidence="1 2" key="1">
    <citation type="submission" date="2019-07" db="EMBL/GenBank/DDBJ databases">
        <title>Full genome sequence of Humibacter sp. WJ7-1.</title>
        <authorList>
            <person name="Im W.-T."/>
        </authorList>
    </citation>
    <scope>NUCLEOTIDE SEQUENCE [LARGE SCALE GENOMIC DNA]</scope>
    <source>
        <strain evidence="1 2">WJ7-1</strain>
    </source>
</reference>
<gene>
    <name evidence="1" type="ORF">FPZ11_05225</name>
</gene>
<dbReference type="RefSeq" id="WP_146318954.1">
    <property type="nucleotide sequence ID" value="NZ_CP042305.1"/>
</dbReference>
<evidence type="ECO:0000313" key="1">
    <source>
        <dbReference type="EMBL" id="QDZ14246.1"/>
    </source>
</evidence>
<proteinExistence type="predicted"/>